<dbReference type="RefSeq" id="WP_042554695.1">
    <property type="nucleotide sequence ID" value="NZ_JXQW01000041.1"/>
</dbReference>
<dbReference type="Pfam" id="PF00114">
    <property type="entry name" value="Pilin"/>
    <property type="match status" value="1"/>
</dbReference>
<evidence type="ECO:0000313" key="7">
    <source>
        <dbReference type="Proteomes" id="UP000032068"/>
    </source>
</evidence>
<gene>
    <name evidence="6" type="ORF">RU08_15265</name>
</gene>
<comment type="similarity">
    <text evidence="1 4">Belongs to the N-Me-Phe pilin family.</text>
</comment>
<keyword evidence="4" id="KW-0281">Fimbrium</keyword>
<dbReference type="Gene3D" id="3.30.700.10">
    <property type="entry name" value="Glycoprotein, Type 4 Pilin"/>
    <property type="match status" value="1"/>
</dbReference>
<comment type="caution">
    <text evidence="6">The sequence shown here is derived from an EMBL/GenBank/DDBJ whole genome shotgun (WGS) entry which is preliminary data.</text>
</comment>
<keyword evidence="5" id="KW-0812">Transmembrane</keyword>
<dbReference type="GO" id="GO:0044096">
    <property type="term" value="C:type IV pilus"/>
    <property type="evidence" value="ECO:0007669"/>
    <property type="project" value="TreeGrafter"/>
</dbReference>
<keyword evidence="2" id="KW-0488">Methylation</keyword>
<protein>
    <recommendedName>
        <fullName evidence="3">Pilin</fullName>
    </recommendedName>
</protein>
<evidence type="ECO:0000256" key="5">
    <source>
        <dbReference type="SAM" id="Phobius"/>
    </source>
</evidence>
<keyword evidence="5" id="KW-0472">Membrane</keyword>
<dbReference type="NCBIfam" id="TIGR02532">
    <property type="entry name" value="IV_pilin_GFxxxE"/>
    <property type="match status" value="1"/>
</dbReference>
<accession>A0A0D0IYU0</accession>
<dbReference type="PANTHER" id="PTHR30093:SF34">
    <property type="entry name" value="PREPILIN PEPTIDASE-DEPENDENT PROTEIN D"/>
    <property type="match status" value="1"/>
</dbReference>
<dbReference type="Pfam" id="PF07963">
    <property type="entry name" value="N_methyl"/>
    <property type="match status" value="1"/>
</dbReference>
<dbReference type="PANTHER" id="PTHR30093">
    <property type="entry name" value="GENERAL SECRETION PATHWAY PROTEIN G"/>
    <property type="match status" value="1"/>
</dbReference>
<dbReference type="InterPro" id="IPR045584">
    <property type="entry name" value="Pilin-like"/>
</dbReference>
<dbReference type="SUPFAM" id="SSF54523">
    <property type="entry name" value="Pili subunits"/>
    <property type="match status" value="1"/>
</dbReference>
<name>A0A0D0IYU0_9PSED</name>
<evidence type="ECO:0000256" key="4">
    <source>
        <dbReference type="RuleBase" id="RU000389"/>
    </source>
</evidence>
<dbReference type="InterPro" id="IPR012902">
    <property type="entry name" value="N_methyl_site"/>
</dbReference>
<evidence type="ECO:0000256" key="3">
    <source>
        <dbReference type="ARBA" id="ARBA00029638"/>
    </source>
</evidence>
<sequence length="148" mass="15321">MKAQMQKGFTLIELMIVVAIIGILAAIAIPQYQNYIARSQFSEAHTLLGGARTAVQEKVDQGQAIVASTGNPNATTNSLGVQLTGKYGAVVAPAAAANAANYTLTYTFAGANTNLNAKTVTYTYTASTGSWACVTTVAAQYATNCTSS</sequence>
<dbReference type="GO" id="GO:0043107">
    <property type="term" value="P:type IV pilus-dependent motility"/>
    <property type="evidence" value="ECO:0007669"/>
    <property type="project" value="TreeGrafter"/>
</dbReference>
<dbReference type="OrthoDB" id="115249at2"/>
<organism evidence="6 7">
    <name type="scientific">Pseudomonas fulva</name>
    <dbReference type="NCBI Taxonomy" id="47880"/>
    <lineage>
        <taxon>Bacteria</taxon>
        <taxon>Pseudomonadati</taxon>
        <taxon>Pseudomonadota</taxon>
        <taxon>Gammaproteobacteria</taxon>
        <taxon>Pseudomonadales</taxon>
        <taxon>Pseudomonadaceae</taxon>
        <taxon>Pseudomonas</taxon>
    </lineage>
</organism>
<dbReference type="AlphaFoldDB" id="A0A0D0IYU0"/>
<evidence type="ECO:0000313" key="6">
    <source>
        <dbReference type="EMBL" id="KIP98375.1"/>
    </source>
</evidence>
<dbReference type="Proteomes" id="UP000032068">
    <property type="component" value="Unassembled WGS sequence"/>
</dbReference>
<proteinExistence type="inferred from homology"/>
<dbReference type="PROSITE" id="PS00409">
    <property type="entry name" value="PROKAR_NTER_METHYL"/>
    <property type="match status" value="1"/>
</dbReference>
<dbReference type="InterPro" id="IPR001082">
    <property type="entry name" value="Pilin"/>
</dbReference>
<evidence type="ECO:0000256" key="1">
    <source>
        <dbReference type="ARBA" id="ARBA00005233"/>
    </source>
</evidence>
<feature type="transmembrane region" description="Helical" evidence="5">
    <location>
        <begin position="12"/>
        <end position="32"/>
    </location>
</feature>
<dbReference type="GO" id="GO:0007155">
    <property type="term" value="P:cell adhesion"/>
    <property type="evidence" value="ECO:0007669"/>
    <property type="project" value="InterPro"/>
</dbReference>
<keyword evidence="5" id="KW-1133">Transmembrane helix</keyword>
<evidence type="ECO:0000256" key="2">
    <source>
        <dbReference type="ARBA" id="ARBA00022481"/>
    </source>
</evidence>
<dbReference type="EMBL" id="JXQW01000041">
    <property type="protein sequence ID" value="KIP98375.1"/>
    <property type="molecule type" value="Genomic_DNA"/>
</dbReference>
<reference evidence="6 7" key="1">
    <citation type="submission" date="2014-12" db="EMBL/GenBank/DDBJ databases">
        <title>16Stimator: statistical estimation of ribosomal gene copy numbers from draft genome assemblies.</title>
        <authorList>
            <person name="Perisin M.A."/>
            <person name="Vetter M."/>
            <person name="Gilbert J.A."/>
            <person name="Bergelson J."/>
        </authorList>
    </citation>
    <scope>NUCLEOTIDE SEQUENCE [LARGE SCALE GENOMIC DNA]</scope>
    <source>
        <strain evidence="6 7">MEJ086</strain>
    </source>
</reference>